<sequence length="331" mass="35690">MICPNCKNEVTGKYCSYCGTLLQPDTDGEGRKGSQDGPDQNGLNVPGEDSARSPQSGRNIPDRAYAENGQVDPENFPWEEMNLGQNTQQIQASVVLSEALRGKSSDGQLREDTDDFQTEGRKSGQTYSGSVPSGVSSGRVKVKQTTKKKTKVKKKGKNPVLAAISSAGSAAKGGTRAVWKTVIMLLQVICFVLMAYLTIRFARSFWAQRSALGAVQEIFSQRNLAAAVYVIAGACTAAYGAMQALWMLSRRKIADRGRILRYDAGRGMTGFAAFLILGLAARYVGDLFPSAPWPFLGIKQYLLVAQTMEGTLISLGILGIILCVARKTGAR</sequence>
<feature type="transmembrane region" description="Helical" evidence="2">
    <location>
        <begin position="304"/>
        <end position="325"/>
    </location>
</feature>
<protein>
    <recommendedName>
        <fullName evidence="5">Zinc ribbon domain-containing protein</fullName>
    </recommendedName>
</protein>
<keyword evidence="2" id="KW-1133">Transmembrane helix</keyword>
<feature type="compositionally biased region" description="Basic residues" evidence="1">
    <location>
        <begin position="140"/>
        <end position="154"/>
    </location>
</feature>
<feature type="region of interest" description="Disordered" evidence="1">
    <location>
        <begin position="101"/>
        <end position="154"/>
    </location>
</feature>
<accession>A0A9D1T542</accession>
<evidence type="ECO:0000256" key="1">
    <source>
        <dbReference type="SAM" id="MobiDB-lite"/>
    </source>
</evidence>
<feature type="transmembrane region" description="Helical" evidence="2">
    <location>
        <begin position="226"/>
        <end position="246"/>
    </location>
</feature>
<reference evidence="3" key="1">
    <citation type="submission" date="2020-10" db="EMBL/GenBank/DDBJ databases">
        <authorList>
            <person name="Gilroy R."/>
        </authorList>
    </citation>
    <scope>NUCLEOTIDE SEQUENCE</scope>
    <source>
        <strain evidence="3">ChiBcec2-4451</strain>
    </source>
</reference>
<feature type="compositionally biased region" description="Basic and acidic residues" evidence="1">
    <location>
        <begin position="101"/>
        <end position="111"/>
    </location>
</feature>
<feature type="transmembrane region" description="Helical" evidence="2">
    <location>
        <begin position="182"/>
        <end position="206"/>
    </location>
</feature>
<proteinExistence type="predicted"/>
<feature type="transmembrane region" description="Helical" evidence="2">
    <location>
        <begin position="267"/>
        <end position="284"/>
    </location>
</feature>
<feature type="compositionally biased region" description="Low complexity" evidence="1">
    <location>
        <begin position="128"/>
        <end position="139"/>
    </location>
</feature>
<keyword evidence="2" id="KW-0472">Membrane</keyword>
<reference evidence="3" key="2">
    <citation type="journal article" date="2021" name="PeerJ">
        <title>Extensive microbial diversity within the chicken gut microbiome revealed by metagenomics and culture.</title>
        <authorList>
            <person name="Gilroy R."/>
            <person name="Ravi A."/>
            <person name="Getino M."/>
            <person name="Pursley I."/>
            <person name="Horton D.L."/>
            <person name="Alikhan N.F."/>
            <person name="Baker D."/>
            <person name="Gharbi K."/>
            <person name="Hall N."/>
            <person name="Watson M."/>
            <person name="Adriaenssens E.M."/>
            <person name="Foster-Nyarko E."/>
            <person name="Jarju S."/>
            <person name="Secka A."/>
            <person name="Antonio M."/>
            <person name="Oren A."/>
            <person name="Chaudhuri R.R."/>
            <person name="La Ragione R."/>
            <person name="Hildebrand F."/>
            <person name="Pallen M.J."/>
        </authorList>
    </citation>
    <scope>NUCLEOTIDE SEQUENCE</scope>
    <source>
        <strain evidence="3">ChiBcec2-4451</strain>
    </source>
</reference>
<evidence type="ECO:0000256" key="2">
    <source>
        <dbReference type="SAM" id="Phobius"/>
    </source>
</evidence>
<evidence type="ECO:0000313" key="3">
    <source>
        <dbReference type="EMBL" id="HIV11907.1"/>
    </source>
</evidence>
<dbReference type="AlphaFoldDB" id="A0A9D1T542"/>
<organism evidence="3 4">
    <name type="scientific">Candidatus Pullilachnospira stercoravium</name>
    <dbReference type="NCBI Taxonomy" id="2840913"/>
    <lineage>
        <taxon>Bacteria</taxon>
        <taxon>Bacillati</taxon>
        <taxon>Bacillota</taxon>
        <taxon>Clostridia</taxon>
        <taxon>Lachnospirales</taxon>
        <taxon>Lachnospiraceae</taxon>
        <taxon>Lachnospiraceae incertae sedis</taxon>
        <taxon>Candidatus Pullilachnospira</taxon>
    </lineage>
</organism>
<dbReference type="EMBL" id="DVON01000038">
    <property type="protein sequence ID" value="HIV11907.1"/>
    <property type="molecule type" value="Genomic_DNA"/>
</dbReference>
<keyword evidence="2" id="KW-0812">Transmembrane</keyword>
<dbReference type="Proteomes" id="UP000886723">
    <property type="component" value="Unassembled WGS sequence"/>
</dbReference>
<feature type="region of interest" description="Disordered" evidence="1">
    <location>
        <begin position="27"/>
        <end position="78"/>
    </location>
</feature>
<comment type="caution">
    <text evidence="3">The sequence shown here is derived from an EMBL/GenBank/DDBJ whole genome shotgun (WGS) entry which is preliminary data.</text>
</comment>
<name>A0A9D1T542_9FIRM</name>
<evidence type="ECO:0000313" key="4">
    <source>
        <dbReference type="Proteomes" id="UP000886723"/>
    </source>
</evidence>
<gene>
    <name evidence="3" type="ORF">IAA63_02035</name>
</gene>
<evidence type="ECO:0008006" key="5">
    <source>
        <dbReference type="Google" id="ProtNLM"/>
    </source>
</evidence>